<gene>
    <name evidence="1" type="ORF">E2C01_095700</name>
</gene>
<dbReference type="AlphaFoldDB" id="A0A5B7JZI1"/>
<dbReference type="EMBL" id="VSRR010122054">
    <property type="protein sequence ID" value="MPD00240.1"/>
    <property type="molecule type" value="Genomic_DNA"/>
</dbReference>
<accession>A0A5B7JZI1</accession>
<protein>
    <submittedName>
        <fullName evidence="1">Uncharacterized protein</fullName>
    </submittedName>
</protein>
<evidence type="ECO:0000313" key="1">
    <source>
        <dbReference type="EMBL" id="MPD00240.1"/>
    </source>
</evidence>
<keyword evidence="2" id="KW-1185">Reference proteome</keyword>
<organism evidence="1 2">
    <name type="scientific">Portunus trituberculatus</name>
    <name type="common">Swimming crab</name>
    <name type="synonym">Neptunus trituberculatus</name>
    <dbReference type="NCBI Taxonomy" id="210409"/>
    <lineage>
        <taxon>Eukaryota</taxon>
        <taxon>Metazoa</taxon>
        <taxon>Ecdysozoa</taxon>
        <taxon>Arthropoda</taxon>
        <taxon>Crustacea</taxon>
        <taxon>Multicrustacea</taxon>
        <taxon>Malacostraca</taxon>
        <taxon>Eumalacostraca</taxon>
        <taxon>Eucarida</taxon>
        <taxon>Decapoda</taxon>
        <taxon>Pleocyemata</taxon>
        <taxon>Brachyura</taxon>
        <taxon>Eubrachyura</taxon>
        <taxon>Portunoidea</taxon>
        <taxon>Portunidae</taxon>
        <taxon>Portuninae</taxon>
        <taxon>Portunus</taxon>
    </lineage>
</organism>
<name>A0A5B7JZI1_PORTR</name>
<evidence type="ECO:0000313" key="2">
    <source>
        <dbReference type="Proteomes" id="UP000324222"/>
    </source>
</evidence>
<reference evidence="1 2" key="1">
    <citation type="submission" date="2019-05" db="EMBL/GenBank/DDBJ databases">
        <title>Another draft genome of Portunus trituberculatus and its Hox gene families provides insights of decapod evolution.</title>
        <authorList>
            <person name="Jeong J.-H."/>
            <person name="Song I."/>
            <person name="Kim S."/>
            <person name="Choi T."/>
            <person name="Kim D."/>
            <person name="Ryu S."/>
            <person name="Kim W."/>
        </authorList>
    </citation>
    <scope>NUCLEOTIDE SEQUENCE [LARGE SCALE GENOMIC DNA]</scope>
    <source>
        <tissue evidence="1">Muscle</tissue>
    </source>
</reference>
<sequence>MLKADAWRDLAGRGGKDVFLKYMSRIGVGEDNTDGYEHLDIKIAATTTTQHHGHGESVTGTRTTLPLNVLAGPWVSSPLIPWLGPPDTLQLQDFPL</sequence>
<proteinExistence type="predicted"/>
<dbReference type="Proteomes" id="UP000324222">
    <property type="component" value="Unassembled WGS sequence"/>
</dbReference>
<comment type="caution">
    <text evidence="1">The sequence shown here is derived from an EMBL/GenBank/DDBJ whole genome shotgun (WGS) entry which is preliminary data.</text>
</comment>